<dbReference type="PROSITE" id="PS51257">
    <property type="entry name" value="PROKAR_LIPOPROTEIN"/>
    <property type="match status" value="1"/>
</dbReference>
<evidence type="ECO:0000313" key="3">
    <source>
        <dbReference type="Proteomes" id="UP000428260"/>
    </source>
</evidence>
<gene>
    <name evidence="2" type="ORF">GM418_13440</name>
</gene>
<proteinExistence type="predicted"/>
<keyword evidence="1" id="KW-0732">Signal</keyword>
<evidence type="ECO:0000313" key="2">
    <source>
        <dbReference type="EMBL" id="QGY44630.1"/>
    </source>
</evidence>
<dbReference type="KEGG" id="mcos:GM418_13440"/>
<protein>
    <recommendedName>
        <fullName evidence="4">Lipoprotein</fullName>
    </recommendedName>
</protein>
<dbReference type="EMBL" id="CP046401">
    <property type="protein sequence ID" value="QGY44630.1"/>
    <property type="molecule type" value="Genomic_DNA"/>
</dbReference>
<accession>A0A6I6JU91</accession>
<evidence type="ECO:0008006" key="4">
    <source>
        <dbReference type="Google" id="ProtNLM"/>
    </source>
</evidence>
<name>A0A6I6JU91_9BACT</name>
<organism evidence="2 3">
    <name type="scientific">Maribellus comscasis</name>
    <dbReference type="NCBI Taxonomy" id="2681766"/>
    <lineage>
        <taxon>Bacteria</taxon>
        <taxon>Pseudomonadati</taxon>
        <taxon>Bacteroidota</taxon>
        <taxon>Bacteroidia</taxon>
        <taxon>Marinilabiliales</taxon>
        <taxon>Prolixibacteraceae</taxon>
        <taxon>Maribellus</taxon>
    </lineage>
</organism>
<sequence length="279" mass="30360">MRNIPFILALSVVLLVVASCTKEETDPSATLSEETLELVSESTTTEALEEEITRSINEAIVYSEKSYSTEQKSAVISDCAGISIKPLRGFPKTITIDFGDGCTGANGFYRSGTIAIVISDTLRTFGTTYSASFADFYIEGFSINGEISFENTSEGEVLSFYEEMDMIFTGTDGVEIEKTKVVERAWIEGADTQDVSDDVFTVSGSAEVNSSAKGYYAYNIIEPMQISYSCDFISEGVIEITTSASDEPVTIDFGDDSVCDWIVFVSQGDVLNRQVDVSN</sequence>
<feature type="chain" id="PRO_5026262133" description="Lipoprotein" evidence="1">
    <location>
        <begin position="19"/>
        <end position="279"/>
    </location>
</feature>
<keyword evidence="3" id="KW-1185">Reference proteome</keyword>
<dbReference type="AlphaFoldDB" id="A0A6I6JU91"/>
<feature type="signal peptide" evidence="1">
    <location>
        <begin position="1"/>
        <end position="18"/>
    </location>
</feature>
<dbReference type="Proteomes" id="UP000428260">
    <property type="component" value="Chromosome"/>
</dbReference>
<dbReference type="RefSeq" id="WP_158867122.1">
    <property type="nucleotide sequence ID" value="NZ_CP046401.1"/>
</dbReference>
<evidence type="ECO:0000256" key="1">
    <source>
        <dbReference type="SAM" id="SignalP"/>
    </source>
</evidence>
<reference evidence="2 3" key="1">
    <citation type="submission" date="2019-11" db="EMBL/GenBank/DDBJ databases">
        <authorList>
            <person name="Zheng R.K."/>
            <person name="Sun C.M."/>
        </authorList>
    </citation>
    <scope>NUCLEOTIDE SEQUENCE [LARGE SCALE GENOMIC DNA]</scope>
    <source>
        <strain evidence="2 3">WC007</strain>
    </source>
</reference>